<accession>A0ABW9LK88</accession>
<name>A0ABW9LK88_9MYCO</name>
<evidence type="ECO:0000313" key="1">
    <source>
        <dbReference type="EMBL" id="MFN6548317.1"/>
    </source>
</evidence>
<gene>
    <name evidence="1" type="ORF">ACK4CT_34655</name>
</gene>
<sequence>MIEFILLWIPYGGPPVDEILPRFGILSYELPGRIDEIASRCLGGSLSVEDRSRIIEALDAVARSSADGHFEFTGLERTW</sequence>
<evidence type="ECO:0000313" key="2">
    <source>
        <dbReference type="Proteomes" id="UP001635816"/>
    </source>
</evidence>
<proteinExistence type="predicted"/>
<dbReference type="Proteomes" id="UP001635816">
    <property type="component" value="Unassembled WGS sequence"/>
</dbReference>
<keyword evidence="2" id="KW-1185">Reference proteome</keyword>
<comment type="caution">
    <text evidence="1">The sequence shown here is derived from an EMBL/GenBank/DDBJ whole genome shotgun (WGS) entry which is preliminary data.</text>
</comment>
<dbReference type="RefSeq" id="WP_409545822.1">
    <property type="nucleotide sequence ID" value="NZ_JBKBDD010000022.1"/>
</dbReference>
<organism evidence="1 2">
    <name type="scientific">Mycolicibacterium nivoides</name>
    <dbReference type="NCBI Taxonomy" id="2487344"/>
    <lineage>
        <taxon>Bacteria</taxon>
        <taxon>Bacillati</taxon>
        <taxon>Actinomycetota</taxon>
        <taxon>Actinomycetes</taxon>
        <taxon>Mycobacteriales</taxon>
        <taxon>Mycobacteriaceae</taxon>
        <taxon>Mycolicibacterium</taxon>
    </lineage>
</organism>
<protein>
    <submittedName>
        <fullName evidence="1">Uncharacterized protein</fullName>
    </submittedName>
</protein>
<dbReference type="EMBL" id="JBKBDD010000022">
    <property type="protein sequence ID" value="MFN6548317.1"/>
    <property type="molecule type" value="Genomic_DNA"/>
</dbReference>
<reference evidence="1 2" key="1">
    <citation type="submission" date="2024-12" db="EMBL/GenBank/DDBJ databases">
        <title>The coexistence of Mycolicibacterium septicum and Mycolicibacterium nivoides in clinical samples.</title>
        <authorList>
            <person name="Wang C."/>
            <person name="Feng Y."/>
            <person name="Zong Z."/>
        </authorList>
    </citation>
    <scope>NUCLEOTIDE SEQUENCE [LARGE SCALE GENOMIC DNA]</scope>
    <source>
        <strain evidence="1 2">120309</strain>
    </source>
</reference>